<name>T0YYN3_9ZZZZ</name>
<comment type="subcellular location">
    <subcellularLocation>
        <location evidence="2">Golgi apparatus membrane</location>
        <topology evidence="2">Single-pass type II membrane protein</topology>
    </subcellularLocation>
    <subcellularLocation>
        <location evidence="12">Golgi apparatus</location>
        <location evidence="12">Golgi stack membrane</location>
    </subcellularLocation>
</comment>
<dbReference type="PANTHER" id="PTHR43078">
    <property type="entry name" value="UDP-GLUCURONIC ACID DECARBOXYLASE-RELATED"/>
    <property type="match status" value="1"/>
</dbReference>
<evidence type="ECO:0000256" key="10">
    <source>
        <dbReference type="ARBA" id="ARBA00023180"/>
    </source>
</evidence>
<feature type="domain" description="NAD-dependent epimerase/dehydratase" evidence="13">
    <location>
        <begin position="4"/>
        <end position="240"/>
    </location>
</feature>
<keyword evidence="8" id="KW-0333">Golgi apparatus</keyword>
<reference evidence="14" key="1">
    <citation type="submission" date="2013-08" db="EMBL/GenBank/DDBJ databases">
        <authorList>
            <person name="Mendez C."/>
            <person name="Richter M."/>
            <person name="Ferrer M."/>
            <person name="Sanchez J."/>
        </authorList>
    </citation>
    <scope>NUCLEOTIDE SEQUENCE</scope>
</reference>
<keyword evidence="7" id="KW-0520">NAD</keyword>
<evidence type="ECO:0000313" key="14">
    <source>
        <dbReference type="EMBL" id="EQD37052.1"/>
    </source>
</evidence>
<keyword evidence="9" id="KW-0472">Membrane</keyword>
<evidence type="ECO:0000256" key="1">
    <source>
        <dbReference type="ARBA" id="ARBA00001911"/>
    </source>
</evidence>
<dbReference type="InterPro" id="IPR001509">
    <property type="entry name" value="Epimerase_deHydtase"/>
</dbReference>
<keyword evidence="11" id="KW-0456">Lyase</keyword>
<evidence type="ECO:0000256" key="11">
    <source>
        <dbReference type="ARBA" id="ARBA00023239"/>
    </source>
</evidence>
<accession>T0YYN3</accession>
<gene>
    <name evidence="14" type="ORF">B1B_16274</name>
</gene>
<evidence type="ECO:0000256" key="5">
    <source>
        <dbReference type="ARBA" id="ARBA00022968"/>
    </source>
</evidence>
<keyword evidence="6" id="KW-1133">Transmembrane helix</keyword>
<dbReference type="InterPro" id="IPR036291">
    <property type="entry name" value="NAD(P)-bd_dom_sf"/>
</dbReference>
<dbReference type="PANTHER" id="PTHR43078:SF6">
    <property type="entry name" value="UDP-GLUCURONIC ACID DECARBOXYLASE 1"/>
    <property type="match status" value="1"/>
</dbReference>
<keyword evidence="4" id="KW-0210">Decarboxylase</keyword>
<evidence type="ECO:0000256" key="6">
    <source>
        <dbReference type="ARBA" id="ARBA00022989"/>
    </source>
</evidence>
<evidence type="ECO:0000256" key="3">
    <source>
        <dbReference type="ARBA" id="ARBA00022692"/>
    </source>
</evidence>
<dbReference type="Gene3D" id="3.40.50.720">
    <property type="entry name" value="NAD(P)-binding Rossmann-like Domain"/>
    <property type="match status" value="1"/>
</dbReference>
<dbReference type="GO" id="GO:0048040">
    <property type="term" value="F:UDP-glucuronate decarboxylase activity"/>
    <property type="evidence" value="ECO:0007669"/>
    <property type="project" value="TreeGrafter"/>
</dbReference>
<dbReference type="AlphaFoldDB" id="T0YYN3"/>
<keyword evidence="3" id="KW-0812">Transmembrane</keyword>
<dbReference type="Pfam" id="PF01370">
    <property type="entry name" value="Epimerase"/>
    <property type="match status" value="1"/>
</dbReference>
<evidence type="ECO:0000259" key="13">
    <source>
        <dbReference type="Pfam" id="PF01370"/>
    </source>
</evidence>
<evidence type="ECO:0000256" key="12">
    <source>
        <dbReference type="ARBA" id="ARBA00037859"/>
    </source>
</evidence>
<comment type="caution">
    <text evidence="14">The sequence shown here is derived from an EMBL/GenBank/DDBJ whole genome shotgun (WGS) entry which is preliminary data.</text>
</comment>
<reference evidence="14" key="2">
    <citation type="journal article" date="2014" name="ISME J.">
        <title>Microbial stratification in low pH oxic and suboxic macroscopic growths along an acid mine drainage.</title>
        <authorList>
            <person name="Mendez-Garcia C."/>
            <person name="Mesa V."/>
            <person name="Sprenger R.R."/>
            <person name="Richter M."/>
            <person name="Diez M.S."/>
            <person name="Solano J."/>
            <person name="Bargiela R."/>
            <person name="Golyshina O.V."/>
            <person name="Manteca A."/>
            <person name="Ramos J.L."/>
            <person name="Gallego J.R."/>
            <person name="Llorente I."/>
            <person name="Martins Dos Santos V.A."/>
            <person name="Jensen O.N."/>
            <person name="Pelaez A.I."/>
            <person name="Sanchez J."/>
            <person name="Ferrer M."/>
        </authorList>
    </citation>
    <scope>NUCLEOTIDE SEQUENCE</scope>
</reference>
<dbReference type="EMBL" id="AUZY01010823">
    <property type="protein sequence ID" value="EQD37052.1"/>
    <property type="molecule type" value="Genomic_DNA"/>
</dbReference>
<proteinExistence type="predicted"/>
<dbReference type="GO" id="GO:0032580">
    <property type="term" value="C:Golgi cisterna membrane"/>
    <property type="evidence" value="ECO:0007669"/>
    <property type="project" value="UniProtKB-SubCell"/>
</dbReference>
<keyword evidence="5" id="KW-0735">Signal-anchor</keyword>
<organism evidence="14">
    <name type="scientific">mine drainage metagenome</name>
    <dbReference type="NCBI Taxonomy" id="410659"/>
    <lineage>
        <taxon>unclassified sequences</taxon>
        <taxon>metagenomes</taxon>
        <taxon>ecological metagenomes</taxon>
    </lineage>
</organism>
<dbReference type="InterPro" id="IPR044516">
    <property type="entry name" value="UXS-like"/>
</dbReference>
<sequence>METALVTGAGGFLGSHLVDRLLTDGYEVWGLDNFSTGSPRNLTSARSHRTFHLLRRDLIRPGTLPKTRAIYHLASPASPPRYQADPVGTLLVNSLGTLAVLQQAVRAQARVVLASTSEVYGDPEVHPQPETYWGHVNPIGPRSCYDEGKRFAEALSVAFGKTEGVDVRIARIFNTYGPRMALDDGRVVSNFIVQGLRGKPLTVQGRGDQTRSFCYVSDLVEGLRRMADAPPRRVRGPVNLGNPRGERTVAELAELICKLTGGRSEIRHIPRATDDPEHRRPDLRRARSWLGWEPRVPLAQGLEQTVREFRERLGNAP</sequence>
<evidence type="ECO:0000256" key="4">
    <source>
        <dbReference type="ARBA" id="ARBA00022793"/>
    </source>
</evidence>
<dbReference type="GO" id="GO:0000139">
    <property type="term" value="C:Golgi membrane"/>
    <property type="evidence" value="ECO:0007669"/>
    <property type="project" value="UniProtKB-SubCell"/>
</dbReference>
<dbReference type="GO" id="GO:0042732">
    <property type="term" value="P:D-xylose metabolic process"/>
    <property type="evidence" value="ECO:0007669"/>
    <property type="project" value="InterPro"/>
</dbReference>
<comment type="cofactor">
    <cofactor evidence="1">
        <name>NAD(+)</name>
        <dbReference type="ChEBI" id="CHEBI:57540"/>
    </cofactor>
</comment>
<keyword evidence="10" id="KW-0325">Glycoprotein</keyword>
<evidence type="ECO:0000256" key="2">
    <source>
        <dbReference type="ARBA" id="ARBA00004323"/>
    </source>
</evidence>
<dbReference type="SUPFAM" id="SSF51735">
    <property type="entry name" value="NAD(P)-binding Rossmann-fold domains"/>
    <property type="match status" value="1"/>
</dbReference>
<dbReference type="CDD" id="cd05230">
    <property type="entry name" value="UGD_SDR_e"/>
    <property type="match status" value="1"/>
</dbReference>
<protein>
    <submittedName>
        <fullName evidence="14">Dtdp-glucose 4-6-dehydratase</fullName>
    </submittedName>
</protein>
<evidence type="ECO:0000256" key="8">
    <source>
        <dbReference type="ARBA" id="ARBA00023034"/>
    </source>
</evidence>
<dbReference type="GO" id="GO:0033320">
    <property type="term" value="P:UDP-D-xylose biosynthetic process"/>
    <property type="evidence" value="ECO:0007669"/>
    <property type="project" value="UniProtKB-UniPathway"/>
</dbReference>
<dbReference type="FunFam" id="3.40.50.720:FF:000065">
    <property type="entry name" value="UDP-glucuronic acid decarboxylase 1"/>
    <property type="match status" value="1"/>
</dbReference>
<evidence type="ECO:0000256" key="9">
    <source>
        <dbReference type="ARBA" id="ARBA00023136"/>
    </source>
</evidence>
<dbReference type="UniPathway" id="UPA00796">
    <property type="reaction ID" value="UER00771"/>
</dbReference>
<dbReference type="GO" id="GO:0070403">
    <property type="term" value="F:NAD+ binding"/>
    <property type="evidence" value="ECO:0007669"/>
    <property type="project" value="InterPro"/>
</dbReference>
<evidence type="ECO:0000256" key="7">
    <source>
        <dbReference type="ARBA" id="ARBA00023027"/>
    </source>
</evidence>